<dbReference type="Proteomes" id="UP000653644">
    <property type="component" value="Unassembled WGS sequence"/>
</dbReference>
<name>A0ABQ3CPX3_9ACTN</name>
<protein>
    <submittedName>
        <fullName evidence="2">Uncharacterized protein</fullName>
    </submittedName>
</protein>
<reference evidence="3" key="1">
    <citation type="journal article" date="2019" name="Int. J. Syst. Evol. Microbiol.">
        <title>The Global Catalogue of Microorganisms (GCM) 10K type strain sequencing project: providing services to taxonomists for standard genome sequencing and annotation.</title>
        <authorList>
            <consortium name="The Broad Institute Genomics Platform"/>
            <consortium name="The Broad Institute Genome Sequencing Center for Infectious Disease"/>
            <person name="Wu L."/>
            <person name="Ma J."/>
        </authorList>
    </citation>
    <scope>NUCLEOTIDE SEQUENCE [LARGE SCALE GENOMIC DNA]</scope>
    <source>
        <strain evidence="3">JCM 4733</strain>
    </source>
</reference>
<dbReference type="EMBL" id="BMVN01000012">
    <property type="protein sequence ID" value="GHA29996.1"/>
    <property type="molecule type" value="Genomic_DNA"/>
</dbReference>
<feature type="region of interest" description="Disordered" evidence="1">
    <location>
        <begin position="1"/>
        <end position="23"/>
    </location>
</feature>
<comment type="caution">
    <text evidence="2">The sequence shown here is derived from an EMBL/GenBank/DDBJ whole genome shotgun (WGS) entry which is preliminary data.</text>
</comment>
<feature type="compositionally biased region" description="Pro residues" evidence="1">
    <location>
        <begin position="9"/>
        <end position="19"/>
    </location>
</feature>
<evidence type="ECO:0000313" key="3">
    <source>
        <dbReference type="Proteomes" id="UP000653644"/>
    </source>
</evidence>
<organism evidence="2 3">
    <name type="scientific">Streptomyces canarius</name>
    <dbReference type="NCBI Taxonomy" id="285453"/>
    <lineage>
        <taxon>Bacteria</taxon>
        <taxon>Bacillati</taxon>
        <taxon>Actinomycetota</taxon>
        <taxon>Actinomycetes</taxon>
        <taxon>Kitasatosporales</taxon>
        <taxon>Streptomycetaceae</taxon>
        <taxon>Streptomyces</taxon>
    </lineage>
</organism>
<keyword evidence="3" id="KW-1185">Reference proteome</keyword>
<evidence type="ECO:0000313" key="2">
    <source>
        <dbReference type="EMBL" id="GHA29996.1"/>
    </source>
</evidence>
<evidence type="ECO:0000256" key="1">
    <source>
        <dbReference type="SAM" id="MobiDB-lite"/>
    </source>
</evidence>
<gene>
    <name evidence="2" type="ORF">GCM10010345_38360</name>
</gene>
<accession>A0ABQ3CPX3</accession>
<proteinExistence type="predicted"/>
<sequence>MVMDVTLPPADPEPVPAPHPAVATARATVPKRAVIRRADGLAAEFMGWCPPLLVPDRPGFG</sequence>